<reference evidence="5 6" key="1">
    <citation type="submission" date="2016-09" db="EMBL/GenBank/DDBJ databases">
        <title>Metabolic pathway, cell adaptation mechanisms and a novel monoxygenase revealed through proteogenomic-transcription analysis of a Sphingomonas haloaromaticamans strain degrading the fungicide ortho-phenylphenol.</title>
        <authorList>
            <person name="Perruchon C."/>
            <person name="Papadopoulou E.S."/>
            <person name="Rousidou C."/>
            <person name="Vasileiadis S."/>
            <person name="Tanou G."/>
            <person name="Amoutzias G."/>
            <person name="Molassiotis A."/>
            <person name="Karpouzas D.G."/>
        </authorList>
    </citation>
    <scope>NUCLEOTIDE SEQUENCE [LARGE SCALE GENOMIC DNA]</scope>
    <source>
        <strain evidence="5 6">P3</strain>
    </source>
</reference>
<dbReference type="Gene3D" id="3.40.50.720">
    <property type="entry name" value="NAD(P)-binding Rossmann-like Domain"/>
    <property type="match status" value="1"/>
</dbReference>
<dbReference type="Pfam" id="PF13561">
    <property type="entry name" value="adh_short_C2"/>
    <property type="match status" value="1"/>
</dbReference>
<name>A0A1S1HBH3_9SPHN</name>
<keyword evidence="6" id="KW-1185">Reference proteome</keyword>
<gene>
    <name evidence="5" type="primary">cpnA_3</name>
    <name evidence="5" type="ORF">BHE75_01473</name>
</gene>
<dbReference type="PROSITE" id="PS00061">
    <property type="entry name" value="ADH_SHORT"/>
    <property type="match status" value="1"/>
</dbReference>
<proteinExistence type="inferred from homology"/>
<evidence type="ECO:0000256" key="1">
    <source>
        <dbReference type="ARBA" id="ARBA00006484"/>
    </source>
</evidence>
<evidence type="ECO:0000313" key="5">
    <source>
        <dbReference type="EMBL" id="OHT19487.1"/>
    </source>
</evidence>
<dbReference type="FunFam" id="3.40.50.720:FF:000084">
    <property type="entry name" value="Short-chain dehydrogenase reductase"/>
    <property type="match status" value="1"/>
</dbReference>
<dbReference type="SUPFAM" id="SSF51735">
    <property type="entry name" value="NAD(P)-binding Rossmann-fold domains"/>
    <property type="match status" value="1"/>
</dbReference>
<dbReference type="AlphaFoldDB" id="A0A1S1HBH3"/>
<evidence type="ECO:0000313" key="6">
    <source>
        <dbReference type="Proteomes" id="UP000179467"/>
    </source>
</evidence>
<dbReference type="InterPro" id="IPR020904">
    <property type="entry name" value="Sc_DH/Rdtase_CS"/>
</dbReference>
<dbReference type="PRINTS" id="PR00080">
    <property type="entry name" value="SDRFAMILY"/>
</dbReference>
<dbReference type="Proteomes" id="UP000179467">
    <property type="component" value="Unassembled WGS sequence"/>
</dbReference>
<dbReference type="SMART" id="SM00822">
    <property type="entry name" value="PKS_KR"/>
    <property type="match status" value="1"/>
</dbReference>
<evidence type="ECO:0000259" key="4">
    <source>
        <dbReference type="SMART" id="SM00822"/>
    </source>
</evidence>
<dbReference type="EMBL" id="MIPT01000001">
    <property type="protein sequence ID" value="OHT19487.1"/>
    <property type="molecule type" value="Genomic_DNA"/>
</dbReference>
<dbReference type="PANTHER" id="PTHR24321">
    <property type="entry name" value="DEHYDROGENASES, SHORT CHAIN"/>
    <property type="match status" value="1"/>
</dbReference>
<dbReference type="GO" id="GO:0055041">
    <property type="term" value="F:cyclopentanol dehydrogenase activity"/>
    <property type="evidence" value="ECO:0007669"/>
    <property type="project" value="UniProtKB-EC"/>
</dbReference>
<dbReference type="InterPro" id="IPR036291">
    <property type="entry name" value="NAD(P)-bd_dom_sf"/>
</dbReference>
<dbReference type="InterPro" id="IPR002347">
    <property type="entry name" value="SDR_fam"/>
</dbReference>
<dbReference type="OrthoDB" id="5457012at2"/>
<dbReference type="EC" id="1.1.1.163" evidence="5"/>
<dbReference type="PRINTS" id="PR00081">
    <property type="entry name" value="GDHRDH"/>
</dbReference>
<dbReference type="PANTHER" id="PTHR24321:SF8">
    <property type="entry name" value="ESTRADIOL 17-BETA-DEHYDROGENASE 8-RELATED"/>
    <property type="match status" value="1"/>
</dbReference>
<comment type="similarity">
    <text evidence="1">Belongs to the short-chain dehydrogenases/reductases (SDR) family.</text>
</comment>
<keyword evidence="3" id="KW-0520">NAD</keyword>
<protein>
    <submittedName>
        <fullName evidence="5">Cyclopentanol dehydrogenase</fullName>
        <ecNumber evidence="5">1.1.1.163</ecNumber>
    </submittedName>
</protein>
<dbReference type="CDD" id="cd05233">
    <property type="entry name" value="SDR_c"/>
    <property type="match status" value="1"/>
</dbReference>
<comment type="caution">
    <text evidence="5">The sequence shown here is derived from an EMBL/GenBank/DDBJ whole genome shotgun (WGS) entry which is preliminary data.</text>
</comment>
<accession>A0A1S1HBH3</accession>
<dbReference type="InterPro" id="IPR057326">
    <property type="entry name" value="KR_dom"/>
</dbReference>
<evidence type="ECO:0000256" key="3">
    <source>
        <dbReference type="ARBA" id="ARBA00023027"/>
    </source>
</evidence>
<keyword evidence="2 5" id="KW-0560">Oxidoreductase</keyword>
<feature type="domain" description="Ketoreductase" evidence="4">
    <location>
        <begin position="7"/>
        <end position="191"/>
    </location>
</feature>
<sequence length="256" mass="26503">MGRMRDKIVLITGASEGIGRATAELIAAEGGHVAIAARRAEPLEETRAAIAAAGGSVEAHRLDVSDLDAYAALIADVAGRHGRLDVLVNNAMSAAYKSIADLTIEDWRRDFAVNAEAVFVGTREAMKLMIPAGRGSIVNISSACGVRAMPGMASYSASKAALIHFSACAAIEGAPHGVRVNSIVPGQIATPATLHFQEMAPDAANAVTQAIPMRRSGEPAELARAVLFLASDESGYVNGVALPVDGGKTVQLYMPS</sequence>
<organism evidence="5 6">
    <name type="scientific">Edaphosphingomonas haloaromaticamans</name>
    <dbReference type="NCBI Taxonomy" id="653954"/>
    <lineage>
        <taxon>Bacteria</taxon>
        <taxon>Pseudomonadati</taxon>
        <taxon>Pseudomonadota</taxon>
        <taxon>Alphaproteobacteria</taxon>
        <taxon>Sphingomonadales</taxon>
        <taxon>Rhizorhabdaceae</taxon>
        <taxon>Edaphosphingomonas</taxon>
    </lineage>
</organism>
<dbReference type="NCBIfam" id="NF005559">
    <property type="entry name" value="PRK07231.1"/>
    <property type="match status" value="1"/>
</dbReference>
<evidence type="ECO:0000256" key="2">
    <source>
        <dbReference type="ARBA" id="ARBA00023002"/>
    </source>
</evidence>